<feature type="transmembrane region" description="Helical" evidence="1">
    <location>
        <begin position="69"/>
        <end position="91"/>
    </location>
</feature>
<feature type="transmembrane region" description="Helical" evidence="1">
    <location>
        <begin position="38"/>
        <end position="57"/>
    </location>
</feature>
<protein>
    <submittedName>
        <fullName evidence="2">Uncharacterized protein</fullName>
    </submittedName>
</protein>
<dbReference type="InterPro" id="IPR031720">
    <property type="entry name" value="DUF4728"/>
</dbReference>
<dbReference type="Pfam" id="PF15860">
    <property type="entry name" value="DUF4728"/>
    <property type="match status" value="1"/>
</dbReference>
<feature type="non-terminal residue" evidence="2">
    <location>
        <position position="1"/>
    </location>
</feature>
<reference evidence="2" key="2">
    <citation type="submission" date="2023-05" db="EMBL/GenBank/DDBJ databases">
        <authorList>
            <person name="Fouks B."/>
        </authorList>
    </citation>
    <scope>NUCLEOTIDE SEQUENCE</scope>
    <source>
        <strain evidence="2">Stay&amp;Tobe</strain>
        <tissue evidence="2">Testes</tissue>
    </source>
</reference>
<sequence length="101" mass="11497">LPDLALAQTVTTAIDMVTILMLLFGAWKERAGWLLPKVLLMMCGVMHTLLIVVMWIVSIKHDAVHTTSVLLVGALTIALSLYFWVIVYSYYRLLEERRVVH</sequence>
<name>A0AAD8ACD1_DIPPU</name>
<evidence type="ECO:0000256" key="1">
    <source>
        <dbReference type="SAM" id="Phobius"/>
    </source>
</evidence>
<gene>
    <name evidence="2" type="ORF">L9F63_012789</name>
</gene>
<organism evidence="2 3">
    <name type="scientific">Diploptera punctata</name>
    <name type="common">Pacific beetle cockroach</name>
    <dbReference type="NCBI Taxonomy" id="6984"/>
    <lineage>
        <taxon>Eukaryota</taxon>
        <taxon>Metazoa</taxon>
        <taxon>Ecdysozoa</taxon>
        <taxon>Arthropoda</taxon>
        <taxon>Hexapoda</taxon>
        <taxon>Insecta</taxon>
        <taxon>Pterygota</taxon>
        <taxon>Neoptera</taxon>
        <taxon>Polyneoptera</taxon>
        <taxon>Dictyoptera</taxon>
        <taxon>Blattodea</taxon>
        <taxon>Blaberoidea</taxon>
        <taxon>Blaberidae</taxon>
        <taxon>Diplopterinae</taxon>
        <taxon>Diploptera</taxon>
    </lineage>
</organism>
<keyword evidence="3" id="KW-1185">Reference proteome</keyword>
<accession>A0AAD8ACD1</accession>
<evidence type="ECO:0000313" key="3">
    <source>
        <dbReference type="Proteomes" id="UP001233999"/>
    </source>
</evidence>
<evidence type="ECO:0000313" key="2">
    <source>
        <dbReference type="EMBL" id="KAJ9596056.1"/>
    </source>
</evidence>
<reference evidence="2" key="1">
    <citation type="journal article" date="2023" name="IScience">
        <title>Live-bearing cockroach genome reveals convergent evolutionary mechanisms linked to viviparity in insects and beyond.</title>
        <authorList>
            <person name="Fouks B."/>
            <person name="Harrison M.C."/>
            <person name="Mikhailova A.A."/>
            <person name="Marchal E."/>
            <person name="English S."/>
            <person name="Carruthers M."/>
            <person name="Jennings E.C."/>
            <person name="Chiamaka E.L."/>
            <person name="Frigard R.A."/>
            <person name="Pippel M."/>
            <person name="Attardo G.M."/>
            <person name="Benoit J.B."/>
            <person name="Bornberg-Bauer E."/>
            <person name="Tobe S.S."/>
        </authorList>
    </citation>
    <scope>NUCLEOTIDE SEQUENCE</scope>
    <source>
        <strain evidence="2">Stay&amp;Tobe</strain>
    </source>
</reference>
<dbReference type="AlphaFoldDB" id="A0AAD8ACD1"/>
<feature type="transmembrane region" description="Helical" evidence="1">
    <location>
        <begin position="6"/>
        <end position="26"/>
    </location>
</feature>
<keyword evidence="1" id="KW-0812">Transmembrane</keyword>
<comment type="caution">
    <text evidence="2">The sequence shown here is derived from an EMBL/GenBank/DDBJ whole genome shotgun (WGS) entry which is preliminary data.</text>
</comment>
<proteinExistence type="predicted"/>
<keyword evidence="1" id="KW-0472">Membrane</keyword>
<dbReference type="Proteomes" id="UP001233999">
    <property type="component" value="Unassembled WGS sequence"/>
</dbReference>
<dbReference type="EMBL" id="JASPKZ010002299">
    <property type="protein sequence ID" value="KAJ9596056.1"/>
    <property type="molecule type" value="Genomic_DNA"/>
</dbReference>
<keyword evidence="1" id="KW-1133">Transmembrane helix</keyword>